<dbReference type="Proteomes" id="UP000583800">
    <property type="component" value="Unassembled WGS sequence"/>
</dbReference>
<proteinExistence type="predicted"/>
<reference evidence="3 4" key="1">
    <citation type="submission" date="2020-08" db="EMBL/GenBank/DDBJ databases">
        <title>Sequencing the genomes of 1000 actinobacteria strains.</title>
        <authorList>
            <person name="Klenk H.-P."/>
        </authorList>
    </citation>
    <scope>NUCLEOTIDE SEQUENCE [LARGE SCALE GENOMIC DNA]</scope>
    <source>
        <strain evidence="3 4">DSM 45913</strain>
    </source>
</reference>
<accession>A0A7X0F1H7</accession>
<protein>
    <submittedName>
        <fullName evidence="3">Uncharacterized protein</fullName>
    </submittedName>
</protein>
<feature type="compositionally biased region" description="Basic and acidic residues" evidence="1">
    <location>
        <begin position="971"/>
        <end position="987"/>
    </location>
</feature>
<feature type="compositionally biased region" description="Polar residues" evidence="1">
    <location>
        <begin position="1579"/>
        <end position="1588"/>
    </location>
</feature>
<keyword evidence="2" id="KW-1133">Transmembrane helix</keyword>
<feature type="compositionally biased region" description="Low complexity" evidence="1">
    <location>
        <begin position="355"/>
        <end position="371"/>
    </location>
</feature>
<dbReference type="RefSeq" id="WP_185089654.1">
    <property type="nucleotide sequence ID" value="NZ_JACHJB010000004.1"/>
</dbReference>
<feature type="compositionally biased region" description="Pro residues" evidence="1">
    <location>
        <begin position="2700"/>
        <end position="2713"/>
    </location>
</feature>
<feature type="transmembrane region" description="Helical" evidence="2">
    <location>
        <begin position="108"/>
        <end position="133"/>
    </location>
</feature>
<sequence length="3881" mass="420992">MNYTFIPLFTAGEPWPFDTKTVELGRTALLFDSVVANMGGAVEKTGSAVGTIDAGYTSPAKPPAFTRIRQQFDDETGVVAKANQAAQFAERFGYFALETDLTKRSINIAFWVSVTAAALGLVAVSSPFASLVVRLAAQMGSVRANMLMRRLLLAASRMGPVAAGGRGTVLAANAGSRYLHWEIATELPEEILEELASEKAQYDQIKAGLRDKWDWQRTKAILVGTVIGTAGGVWLGRHMSRFIDDLPGIRALNRMAGDRTGVLAAFQRYPGRMLATGLPNMFASPLASVVANKVVYGEWGDFTLQSMVGGFAAGAARTNTLSPFSMQAMGGAVRPINTLSSYAASVGTHLAGAGTTTATTAGGPDGFGPATSGDRPSPDGPRPTGPDSASAQQPAPQPVVPHQRATSDLSDPAVTNTRGGADPNQQRPPTGDQQRTPAADQQGPHRQAAPGQPSVAAQAERNGPAPASHASPAPAIPSAQQSSAPDQRATDQRNPDQAQAHGPANAQDQRQAPPPAQAHATQPHTQAQPQSQAQTARPQTAQPQTPSQSAQPQNMQVQGQTAPGADTVTTPAAVQNAQAAQDARAAAATVTAAADSTTLTGPPAQATSVGLTATDPAGTRIRAGSGRRSDYVLATARPVRRSREGRSRFVVKRRPAGTPRMTVGEVRAQFLTNADPSDIAGVIGWTWNADDAALVVHHTVLGDVHFRVQRPGRLMLRRHGPRLFRPLARTKVRAGTVERPHLLRPNKNVATDQLARVVVHEISDALQIQEARGNGVHTQRRLPVHRQGGHDYCAQSRHSEYNLLTRQLAAATDPARRAEIRHEIDLLLAELREQGHPLPPHRGREIIDRPFGEEPAAGDQAALTVAEVRAAFDTEVSPTDFGPTALAWSWVGDSTLRIGGQHFIVEAEPAGDQPHSRTLLRSGTLDNPHRIRLAPQRGTEQAARTVLRLVSSAFQAQTAPRTALAALTGHPDGRDASHNARQNDYRHLSRKFRSAKTEEERAALRAKLDDILASFAEGVSHQAGGQRLERLRALSEEPQARPAVPAPSPVEPQRPRSTDLNPDTRPPLPPGHDARALAALKNEFAYAIDPRDALRASQWAELRTRVNGVTVKERSSWYRYRSRLEVRSLHVRDEAGVTHPITEFTLLVRFAAHPGLSREGLLQQQSDALDAVDLYYNHQHRLRDGSQLHVRLEFVEAVGDEPAVTFYPDMPGRPNSESLYAGWGIALYAHELGHHLGYDDEYVEAAKWGHRTLADQEVTRDPSLMGTERLVWIRGTVLDLKGNPFPAPVGPRRRHLMMLSDMAENEEVTVRRRPGERGLMVRTTWQRRRLPVVTGAAVPGVPFADAYWSSPTAANTRLPDHVRVLLERFPAHGRVFFDHVLRLDRMGAAYREADLSDLARYHLDYTDALISMATVMYATTPEFPFRGSDLRRIRGLVEFVVSREGSAPRTYDIIRQVARAMGGGHRLTVWDLDGLARFVEWYQATGGRRFPGEQGAQALRRAASEVFGDVEGAKAVVKVAQLFASAATNSEQVALGPVGEHFAVVAATIGEVLSSRAPGQEITGGDLAGLVEDALRAANPTSADSVQTRAAGRPGLDPGATAHASETPIDPLTGTPGRGDARRTGRAGPSDGAVMFHSPPDAPNPRGWESGDAALQRGRQIAAEMGWSGLPDQRLRQLGEVEALYGDSRESFRARQAAESRLGGRRGLYETALRALNGWNTGVREALSERDHDRLTDALVHYAELMDVHLIEGQRLAREAGMRGLSVRELQAIGLLGLSFGMRADGVADPEMRGLVHERKLRPTLEAFLDLERKGAYAAMNLVYDSADRLRQYMDLTGDDRHRWVGEAVSRLALYPRGTWLDLGRLAEIGGPELFGGRLTPEGTTPLSALATTRELKRLADLYLAAVRDGFRPVLDAATPDQLAAALEQASSRGTGKAAEQDVQMPVGREDATMARGRKIAARLNWPALPDDEARWLGEMAEIFHTTGTAVSAEGHGARRAWQRATFKLGGERGFYNTALRALRQDDSWVRESLDGRDPEALADALVEYAEEIGLHLNTGRRLAARAGIHGLTEQELRAIGRLDMWVGFGQEGAAERAMDELVRDRGLRATLEAYLDLERKGWYTSVDRIDEAGLRLREYMDRTGDARRLWLGREVSRADSFPEDSAAYLGRLAEVAGAELLGGRLAPTKATPLSTLAAAEGRLQLIHLYLAAVRDGFRPVLDAATPDQLAAALEQATRRQEAPGTAGPEETPGERVPQDGPSLQTGPARTGTRSATAYDIERLLTGGYRVTGWLVRELSLAHELIEPLLWEAHERGQLVWEPEPGRPGTFTKEVARDLLKGVISQEPDRWLGEALALGLNLPGLDPDEAIALAWVQRAYGADIQAMEDLSRRLFDLADEAGLSYPPNVPRQVLDAIARGNEQGLIPLRPSRAQLELGLRLLAEAAGNTGDVQNTESTERAEDTGGIQNTEGTQTAEGEESAAAVSEPVTSEAGHTRVDERFASTGPATRQDVREWLPITEYDQLVRELQDLQAADPELIRRHAPGFGTRPEGVVMLRAFTAGHDAEINAAVSQGLRPGRDPIAGSVAEMWAAWRELPHLAGPVSYWLDLTPRELAERIAEPEAVLSEFTLVTAETEPPATSVPEGKVRVRFDFDVAGARELGPITRQAGLRQVLAAPGTRLRVTYVAAERRVVLSDGPATPPTNPPAAPPTAPWTAPQQPDTRPAVRGEASGDDRPVLLSFPRASDSWTREDMWKEADGWVASTEREGERLRLYRRLTGAIFDMHVADGVLHVLRSDGWSRVEQADGPRLRKVEQADLTAEMAARAQPRSGTYGYAGSLDGFYATVYAEPGRRSLRHGGADVIATLSAGHLISLHVGVGDEQLRTLLTPATALGTLTHPATGLKGIRVVNGWMEFTVLEDGSVVDAEVRPVDFTPELVGLQRTEVVSEPTGFTVGGVNDNGTIAGLDRFGDMGRAGIEQRLREAGLLGRTEDVRDVLVRDNTLVLGAGLTHHDLAQPLRLAAYVLRYVDQARIRFGGHEYDLRAVRRSGPAGNPFGPVTPDASIEVVNVTTGEKLTFDTVIAETAGSHGFYGGRRSPARVSPEQIIRVFAHLDDPLPDGHLGQLTSYADKDLERPSGEVVVAATHTPPGTRAPELPVLPEPIAVLPAGLRPLGGRFAGSDNVVVEFGDDGMRLFTRLGLRDEIAGIGVDRRSADEADIVVEYHTRPATRKRWSVGTRGTAEIVWSERDMRLVRPSERKLRALGFELLIDDGRLRIMRFTHGTTTVLAVLDGRRLTGLYSSVSFTPSQQRLFDAATIRSDAENALGLDVNGLAFDLKVQADSSRPGAPFENRLINSQWSSSSGSVYLDLPPASSGESGHAVSDEAAEIAQSVRQVTASPAHLPGFGQLGATPFWRGGPFVVLQRPDSGVVLYRQVTDATARPEDLREVHDDGAGLRIRAGADATTLAIAVDGQAEILYRTATPRVARLLGGSAEGVRMADTWLEWTIHPADSHVRNLVVHADPATIHAALDAASTGRLGDVRTLEGQLPYQLTQGWRSDVPGVLRHDDHLVQVEGVTHAQLAMPLRLIRFLDDELPGFDRVTIGGQEYEVRREMPLFPARSPFGDLLDYSPDYVVVHKASRAELRFPGRAGELIAAHGFYGDNTYMPRVDPQDIKVMFSSVLSSDAGISGLLPGTTTAAVPRLPGGGGRLGASPYWRGVSRLVKRTGVGDPVLYLKREIQLFHYSVRIVDVDATAEGGPALLAGSRTDDMYAFPMGDVRLPGEQRGSRRYPYGRWDQSLREQLEESGFHPIHDEDGLRILRYAWPDGEMLAVFVGDELDGFFSREQDHETEGDDTVGRAAEADGTLNRIDQLINVSWGDEA</sequence>
<evidence type="ECO:0000313" key="4">
    <source>
        <dbReference type="Proteomes" id="UP000583800"/>
    </source>
</evidence>
<dbReference type="Gene3D" id="3.90.176.10">
    <property type="entry name" value="Toxin ADP-ribosyltransferase, Chain A, domain 1"/>
    <property type="match status" value="1"/>
</dbReference>
<feature type="transmembrane region" description="Helical" evidence="2">
    <location>
        <begin position="220"/>
        <end position="236"/>
    </location>
</feature>
<name>A0A7X0F1H7_9ACTN</name>
<dbReference type="PANTHER" id="PTHR48125:SF12">
    <property type="entry name" value="AT HOOK TRANSCRIPTION FACTOR FAMILY-RELATED"/>
    <property type="match status" value="1"/>
</dbReference>
<feature type="compositionally biased region" description="Low complexity" evidence="1">
    <location>
        <begin position="464"/>
        <end position="485"/>
    </location>
</feature>
<keyword evidence="4" id="KW-1185">Reference proteome</keyword>
<feature type="region of interest" description="Disordered" evidence="1">
    <location>
        <begin position="967"/>
        <end position="995"/>
    </location>
</feature>
<keyword evidence="2" id="KW-0472">Membrane</keyword>
<feature type="region of interest" description="Disordered" evidence="1">
    <location>
        <begin position="2233"/>
        <end position="2275"/>
    </location>
</feature>
<dbReference type="EMBL" id="JACHJB010000004">
    <property type="protein sequence ID" value="MBB6351993.1"/>
    <property type="molecule type" value="Genomic_DNA"/>
</dbReference>
<feature type="compositionally biased region" description="Basic and acidic residues" evidence="1">
    <location>
        <begin position="2725"/>
        <end position="2737"/>
    </location>
</feature>
<feature type="region of interest" description="Disordered" evidence="1">
    <location>
        <begin position="2696"/>
        <end position="2738"/>
    </location>
</feature>
<keyword evidence="2" id="KW-0812">Transmembrane</keyword>
<feature type="compositionally biased region" description="Polar residues" evidence="1">
    <location>
        <begin position="2262"/>
        <end position="2275"/>
    </location>
</feature>
<feature type="compositionally biased region" description="Low complexity" evidence="1">
    <location>
        <begin position="517"/>
        <end position="553"/>
    </location>
</feature>
<evidence type="ECO:0000256" key="1">
    <source>
        <dbReference type="SAM" id="MobiDB-lite"/>
    </source>
</evidence>
<feature type="region of interest" description="Disordered" evidence="1">
    <location>
        <begin position="355"/>
        <end position="567"/>
    </location>
</feature>
<feature type="region of interest" description="Disordered" evidence="1">
    <location>
        <begin position="1579"/>
        <end position="1647"/>
    </location>
</feature>
<organism evidence="3 4">
    <name type="scientific">Nonomuraea muscovyensis</name>
    <dbReference type="NCBI Taxonomy" id="1124761"/>
    <lineage>
        <taxon>Bacteria</taxon>
        <taxon>Bacillati</taxon>
        <taxon>Actinomycetota</taxon>
        <taxon>Actinomycetes</taxon>
        <taxon>Streptosporangiales</taxon>
        <taxon>Streptosporangiaceae</taxon>
        <taxon>Nonomuraea</taxon>
    </lineage>
</organism>
<feature type="region of interest" description="Disordered" evidence="1">
    <location>
        <begin position="2448"/>
        <end position="2509"/>
    </location>
</feature>
<gene>
    <name evidence="3" type="ORF">FHU36_008576</name>
</gene>
<evidence type="ECO:0000313" key="3">
    <source>
        <dbReference type="EMBL" id="MBB6351993.1"/>
    </source>
</evidence>
<comment type="caution">
    <text evidence="3">The sequence shown here is derived from an EMBL/GenBank/DDBJ whole genome shotgun (WGS) entry which is preliminary data.</text>
</comment>
<evidence type="ECO:0000256" key="2">
    <source>
        <dbReference type="SAM" id="Phobius"/>
    </source>
</evidence>
<feature type="compositionally biased region" description="Low complexity" evidence="1">
    <location>
        <begin position="2481"/>
        <end position="2493"/>
    </location>
</feature>
<feature type="region of interest" description="Disordered" evidence="1">
    <location>
        <begin position="594"/>
        <end position="629"/>
    </location>
</feature>
<feature type="region of interest" description="Disordered" evidence="1">
    <location>
        <begin position="1036"/>
        <end position="1072"/>
    </location>
</feature>
<feature type="compositionally biased region" description="Polar residues" evidence="1">
    <location>
        <begin position="404"/>
        <end position="436"/>
    </location>
</feature>
<feature type="compositionally biased region" description="Low complexity" evidence="1">
    <location>
        <begin position="2714"/>
        <end position="2723"/>
    </location>
</feature>
<dbReference type="PANTHER" id="PTHR48125">
    <property type="entry name" value="LP07818P1"/>
    <property type="match status" value="1"/>
</dbReference>